<sequence length="79" mass="8082">MGSAACPASIVSVTSTVASALPAAVVIRARHPSASPRAWASSTLTRSAPLASRLRQDGSRKMSLAVYARRSPTDSTIGS</sequence>
<evidence type="ECO:0000313" key="1">
    <source>
        <dbReference type="EMBL" id="COV66809.1"/>
    </source>
</evidence>
<protein>
    <submittedName>
        <fullName evidence="1">Uncharacterized protein</fullName>
    </submittedName>
</protein>
<reference evidence="2" key="1">
    <citation type="submission" date="2015-03" db="EMBL/GenBank/DDBJ databases">
        <authorList>
            <consortium name="Pathogen Informatics"/>
        </authorList>
    </citation>
    <scope>NUCLEOTIDE SEQUENCE [LARGE SCALE GENOMIC DNA]</scope>
    <source>
        <strain evidence="2">K00500041</strain>
    </source>
</reference>
<dbReference type="Proteomes" id="UP000038802">
    <property type="component" value="Unassembled WGS sequence"/>
</dbReference>
<gene>
    <name evidence="1" type="ORF">ERS007703_01830</name>
</gene>
<dbReference type="EMBL" id="CSAE01000172">
    <property type="protein sequence ID" value="COV66809.1"/>
    <property type="molecule type" value="Genomic_DNA"/>
</dbReference>
<dbReference type="AlphaFoldDB" id="A0A0U0U5D6"/>
<proteinExistence type="predicted"/>
<accession>A0A0U0U5D6</accession>
<name>A0A0U0U5D6_MYCTX</name>
<organism evidence="1 2">
    <name type="scientific">Mycobacterium tuberculosis</name>
    <dbReference type="NCBI Taxonomy" id="1773"/>
    <lineage>
        <taxon>Bacteria</taxon>
        <taxon>Bacillati</taxon>
        <taxon>Actinomycetota</taxon>
        <taxon>Actinomycetes</taxon>
        <taxon>Mycobacteriales</taxon>
        <taxon>Mycobacteriaceae</taxon>
        <taxon>Mycobacterium</taxon>
        <taxon>Mycobacterium tuberculosis complex</taxon>
    </lineage>
</organism>
<evidence type="ECO:0000313" key="2">
    <source>
        <dbReference type="Proteomes" id="UP000038802"/>
    </source>
</evidence>